<gene>
    <name evidence="1" type="ORF">MM415A03243_0002</name>
    <name evidence="2" type="ORF">MM415B03341_0011</name>
</gene>
<sequence>MTSLKKNLNEYIRLKGEVEWSEIKEKCDNGYWGRTFKLSNAERRLRESPDIEAIYENRVIKRYKFKGEVKPEERPIKKIVQLEDRVILYQ</sequence>
<dbReference type="EMBL" id="MT142995">
    <property type="protein sequence ID" value="QJA91552.1"/>
    <property type="molecule type" value="Genomic_DNA"/>
</dbReference>
<dbReference type="EMBL" id="MT141866">
    <property type="protein sequence ID" value="QJA71347.1"/>
    <property type="molecule type" value="Genomic_DNA"/>
</dbReference>
<name>A0A6M3LD78_9ZZZZ</name>
<dbReference type="AlphaFoldDB" id="A0A6M3LD78"/>
<evidence type="ECO:0000313" key="2">
    <source>
        <dbReference type="EMBL" id="QJA91552.1"/>
    </source>
</evidence>
<accession>A0A6M3LD78</accession>
<organism evidence="2">
    <name type="scientific">viral metagenome</name>
    <dbReference type="NCBI Taxonomy" id="1070528"/>
    <lineage>
        <taxon>unclassified sequences</taxon>
        <taxon>metagenomes</taxon>
        <taxon>organismal metagenomes</taxon>
    </lineage>
</organism>
<reference evidence="2" key="1">
    <citation type="submission" date="2020-03" db="EMBL/GenBank/DDBJ databases">
        <title>The deep terrestrial virosphere.</title>
        <authorList>
            <person name="Holmfeldt K."/>
            <person name="Nilsson E."/>
            <person name="Simone D."/>
            <person name="Lopez-Fernandez M."/>
            <person name="Wu X."/>
            <person name="de Brujin I."/>
            <person name="Lundin D."/>
            <person name="Andersson A."/>
            <person name="Bertilsson S."/>
            <person name="Dopson M."/>
        </authorList>
    </citation>
    <scope>NUCLEOTIDE SEQUENCE</scope>
    <source>
        <strain evidence="1">MM415A03243</strain>
        <strain evidence="2">MM415B03341</strain>
    </source>
</reference>
<proteinExistence type="predicted"/>
<evidence type="ECO:0000313" key="1">
    <source>
        <dbReference type="EMBL" id="QJA71347.1"/>
    </source>
</evidence>
<protein>
    <submittedName>
        <fullName evidence="2">Uncharacterized protein</fullName>
    </submittedName>
</protein>